<dbReference type="STRING" id="1121338.CLTEP_12660"/>
<evidence type="ECO:0000313" key="2">
    <source>
        <dbReference type="Proteomes" id="UP000075531"/>
    </source>
</evidence>
<dbReference type="SUPFAM" id="SSF160214">
    <property type="entry name" value="FlaG-like"/>
    <property type="match status" value="1"/>
</dbReference>
<accession>A0A151B4E8</accession>
<keyword evidence="1" id="KW-0282">Flagellum</keyword>
<comment type="caution">
    <text evidence="1">The sequence shown here is derived from an EMBL/GenBank/DDBJ whole genome shotgun (WGS) entry which is preliminary data.</text>
</comment>
<dbReference type="AlphaFoldDB" id="A0A151B4E8"/>
<keyword evidence="1" id="KW-0969">Cilium</keyword>
<keyword evidence="2" id="KW-1185">Reference proteome</keyword>
<sequence>MDINKISCVSGNINSNQYVDDKAIATNANIVNNSDGLNGVDDDTKKYSEKDVKYAADILDKILEKNKSHIEIERHKVFNDLIIKIVDDKTKQVIKEIPPEKILDMVAQMCKMVGVILDEKA</sequence>
<dbReference type="InterPro" id="IPR035924">
    <property type="entry name" value="FlaG-like_sf"/>
</dbReference>
<dbReference type="Pfam" id="PF03646">
    <property type="entry name" value="FlaG"/>
    <property type="match status" value="1"/>
</dbReference>
<dbReference type="RefSeq" id="WP_066824172.1">
    <property type="nucleotide sequence ID" value="NZ_LTBA01000010.1"/>
</dbReference>
<dbReference type="InterPro" id="IPR005186">
    <property type="entry name" value="FlaG"/>
</dbReference>
<dbReference type="PATRIC" id="fig|1121338.3.peg.1302"/>
<dbReference type="PANTHER" id="PTHR37166:SF1">
    <property type="entry name" value="PROTEIN FLAG"/>
    <property type="match status" value="1"/>
</dbReference>
<protein>
    <submittedName>
        <fullName evidence="1">Flagellar protein FlaG</fullName>
    </submittedName>
</protein>
<reference evidence="1 2" key="1">
    <citation type="submission" date="2016-02" db="EMBL/GenBank/DDBJ databases">
        <title>Genome sequence of Clostridium tepidiprofundi DSM 19306.</title>
        <authorList>
            <person name="Poehlein A."/>
            <person name="Daniel R."/>
        </authorList>
    </citation>
    <scope>NUCLEOTIDE SEQUENCE [LARGE SCALE GENOMIC DNA]</scope>
    <source>
        <strain evidence="1 2">DSM 19306</strain>
    </source>
</reference>
<evidence type="ECO:0000313" key="1">
    <source>
        <dbReference type="EMBL" id="KYH34801.1"/>
    </source>
</evidence>
<name>A0A151B4E8_9CLOT</name>
<dbReference type="Proteomes" id="UP000075531">
    <property type="component" value="Unassembled WGS sequence"/>
</dbReference>
<organism evidence="1 2">
    <name type="scientific">Clostridium tepidiprofundi DSM 19306</name>
    <dbReference type="NCBI Taxonomy" id="1121338"/>
    <lineage>
        <taxon>Bacteria</taxon>
        <taxon>Bacillati</taxon>
        <taxon>Bacillota</taxon>
        <taxon>Clostridia</taxon>
        <taxon>Eubacteriales</taxon>
        <taxon>Clostridiaceae</taxon>
        <taxon>Clostridium</taxon>
    </lineage>
</organism>
<dbReference type="EMBL" id="LTBA01000010">
    <property type="protein sequence ID" value="KYH34801.1"/>
    <property type="molecule type" value="Genomic_DNA"/>
</dbReference>
<dbReference type="PANTHER" id="PTHR37166">
    <property type="entry name" value="PROTEIN FLAG"/>
    <property type="match status" value="1"/>
</dbReference>
<dbReference type="Gene3D" id="3.30.160.170">
    <property type="entry name" value="FlaG-like"/>
    <property type="match status" value="1"/>
</dbReference>
<dbReference type="OrthoDB" id="9799867at2"/>
<proteinExistence type="predicted"/>
<gene>
    <name evidence="1" type="ORF">CLTEP_12660</name>
</gene>
<keyword evidence="1" id="KW-0966">Cell projection</keyword>